<feature type="domain" description="Glycosyl transferase family 1" evidence="8">
    <location>
        <begin position="421"/>
        <end position="593"/>
    </location>
</feature>
<keyword evidence="4" id="KW-0328">Glycosyltransferase</keyword>
<dbReference type="EMBL" id="JAKJXP020000036">
    <property type="protein sequence ID" value="KAK7752595.1"/>
    <property type="molecule type" value="Genomic_DNA"/>
</dbReference>
<evidence type="ECO:0000313" key="10">
    <source>
        <dbReference type="EMBL" id="KAK7752595.1"/>
    </source>
</evidence>
<dbReference type="Pfam" id="PF00534">
    <property type="entry name" value="Glycos_transf_1"/>
    <property type="match status" value="1"/>
</dbReference>
<dbReference type="InterPro" id="IPR049438">
    <property type="entry name" value="TreT_GT1"/>
</dbReference>
<evidence type="ECO:0000259" key="8">
    <source>
        <dbReference type="Pfam" id="PF00534"/>
    </source>
</evidence>
<organism evidence="10 11">
    <name type="scientific">Diatrype stigma</name>
    <dbReference type="NCBI Taxonomy" id="117547"/>
    <lineage>
        <taxon>Eukaryota</taxon>
        <taxon>Fungi</taxon>
        <taxon>Dikarya</taxon>
        <taxon>Ascomycota</taxon>
        <taxon>Pezizomycotina</taxon>
        <taxon>Sordariomycetes</taxon>
        <taxon>Xylariomycetidae</taxon>
        <taxon>Xylariales</taxon>
        <taxon>Diatrypaceae</taxon>
        <taxon>Diatrype</taxon>
    </lineage>
</organism>
<accession>A0AAN9UPN9</accession>
<keyword evidence="5" id="KW-0808">Transferase</keyword>
<dbReference type="InterPro" id="IPR052078">
    <property type="entry name" value="Trehalose_Metab_GTase"/>
</dbReference>
<dbReference type="Proteomes" id="UP001320420">
    <property type="component" value="Unassembled WGS sequence"/>
</dbReference>
<dbReference type="GO" id="GO:0006006">
    <property type="term" value="P:glucose metabolic process"/>
    <property type="evidence" value="ECO:0007669"/>
    <property type="project" value="UniProtKB-KW"/>
</dbReference>
<name>A0AAN9UPN9_9PEZI</name>
<dbReference type="AlphaFoldDB" id="A0AAN9UPN9"/>
<comment type="subunit">
    <text evidence="2">Homodimer.</text>
</comment>
<keyword evidence="3" id="KW-0313">Glucose metabolism</keyword>
<feature type="region of interest" description="Disordered" evidence="7">
    <location>
        <begin position="647"/>
        <end position="669"/>
    </location>
</feature>
<evidence type="ECO:0000256" key="1">
    <source>
        <dbReference type="ARBA" id="ARBA00009481"/>
    </source>
</evidence>
<keyword evidence="11" id="KW-1185">Reference proteome</keyword>
<dbReference type="Gene3D" id="3.40.50.2000">
    <property type="entry name" value="Glycogen Phosphorylase B"/>
    <property type="match status" value="2"/>
</dbReference>
<evidence type="ECO:0000256" key="6">
    <source>
        <dbReference type="ARBA" id="ARBA00023277"/>
    </source>
</evidence>
<comment type="similarity">
    <text evidence="1">Belongs to the glycosyltransferase group 1 family. Glycosyltransferase 4 subfamily.</text>
</comment>
<dbReference type="SUPFAM" id="SSF53756">
    <property type="entry name" value="UDP-Glycosyltransferase/glycogen phosphorylase"/>
    <property type="match status" value="1"/>
</dbReference>
<evidence type="ECO:0000256" key="5">
    <source>
        <dbReference type="ARBA" id="ARBA00022679"/>
    </source>
</evidence>
<dbReference type="Pfam" id="PF21269">
    <property type="entry name" value="TreT_GT1"/>
    <property type="match status" value="1"/>
</dbReference>
<evidence type="ECO:0000256" key="7">
    <source>
        <dbReference type="SAM" id="MobiDB-lite"/>
    </source>
</evidence>
<evidence type="ECO:0008006" key="12">
    <source>
        <dbReference type="Google" id="ProtNLM"/>
    </source>
</evidence>
<protein>
    <recommendedName>
        <fullName evidence="12">Glycosyl transferase family 1 domain-containing protein</fullName>
    </recommendedName>
</protein>
<dbReference type="PANTHER" id="PTHR47779:SF1">
    <property type="entry name" value="SYNTHASE (CCG-9), PUTATIVE (AFU_ORTHOLOGUE AFUA_3G12100)-RELATED"/>
    <property type="match status" value="1"/>
</dbReference>
<evidence type="ECO:0000313" key="11">
    <source>
        <dbReference type="Proteomes" id="UP001320420"/>
    </source>
</evidence>
<evidence type="ECO:0000256" key="4">
    <source>
        <dbReference type="ARBA" id="ARBA00022676"/>
    </source>
</evidence>
<evidence type="ECO:0000259" key="9">
    <source>
        <dbReference type="Pfam" id="PF21269"/>
    </source>
</evidence>
<evidence type="ECO:0000256" key="3">
    <source>
        <dbReference type="ARBA" id="ARBA00022526"/>
    </source>
</evidence>
<dbReference type="PANTHER" id="PTHR47779">
    <property type="entry name" value="SYNTHASE (CCG-9), PUTATIVE (AFU_ORTHOLOGUE AFUA_3G12100)-RELATED"/>
    <property type="match status" value="1"/>
</dbReference>
<proteinExistence type="inferred from homology"/>
<dbReference type="GO" id="GO:0016757">
    <property type="term" value="F:glycosyltransferase activity"/>
    <property type="evidence" value="ECO:0007669"/>
    <property type="project" value="UniProtKB-KW"/>
</dbReference>
<gene>
    <name evidence="10" type="ORF">SLS62_005364</name>
</gene>
<keyword evidence="6" id="KW-0119">Carbohydrate metabolism</keyword>
<evidence type="ECO:0000256" key="2">
    <source>
        <dbReference type="ARBA" id="ARBA00011738"/>
    </source>
</evidence>
<comment type="caution">
    <text evidence="10">The sequence shown here is derived from an EMBL/GenBank/DDBJ whole genome shotgun (WGS) entry which is preliminary data.</text>
</comment>
<dbReference type="InterPro" id="IPR001296">
    <property type="entry name" value="Glyco_trans_1"/>
</dbReference>
<feature type="domain" description="Trehalose synthase N-terminal" evidence="9">
    <location>
        <begin position="228"/>
        <end position="368"/>
    </location>
</feature>
<reference evidence="10 11" key="1">
    <citation type="submission" date="2024-02" db="EMBL/GenBank/DDBJ databases">
        <title>De novo assembly and annotation of 12 fungi associated with fruit tree decline syndrome in Ontario, Canada.</title>
        <authorList>
            <person name="Sulman M."/>
            <person name="Ellouze W."/>
            <person name="Ilyukhin E."/>
        </authorList>
    </citation>
    <scope>NUCLEOTIDE SEQUENCE [LARGE SCALE GENOMIC DNA]</scope>
    <source>
        <strain evidence="10 11">M11/M66-122</strain>
    </source>
</reference>
<sequence length="669" mass="74111">MTGTYTESDFHNLSSKRQRRLSLVAEEHGQLGPSLTPIFLGIAATVRDNGTAAVALATHDQTYLLDYTVEHIPLKDGSDVSADVIADFVIQKVEDYEHRNVVKFIGAGLPSTVRDLSPTLCSRLWLDTDVVPIVLSTKGKDISRHWQDKELDEQADSVARKCIMNFGPSLTPLLQVGFKGTVMVDAGFRAAINRAQDHEALTCSKATWDSLMLYAGQLKQKKTKIAFFSATPQGGGVALMRHALVRLSRLVGVDLAWYVQGVAKPGQRISTEERTIIKDWINNNAERYWFSEGGPLRPAEEGGADVIVIDDPQMPGLIPLIKDLTPNRPVLCDLIDQPGSPQAEVWDFLWDDIQKADLFISHPIPKFVPHNVPRELVTYMPATTDWLDGLNKPLNKWVAGYYVNNYNALCRARQMTELDSQNRKYIVQIARFDPAKGVPTVIDSYAEFRRRAKDEGIQDIPQLVVAGNSSVDDPDGIAIYDETLDQIETHYPDLARDISVMRLDANDQLLNTLIANAHVVLQLSTREGFEVKVSEALHAGRPVIATLAGGIPIQVKDKEDGFLVEPGDYKAVAQHLVELFKDPELWKRMSYAASTGVSDEVCTAGNALAWFYLAAKFSGAAGQSGKSAGVEGHGKWVNDMAREEAGHAYEEGENRLPRRFTKQEELPRV</sequence>